<proteinExistence type="predicted"/>
<evidence type="ECO:0000256" key="1">
    <source>
        <dbReference type="ARBA" id="ARBA00022679"/>
    </source>
</evidence>
<dbReference type="GO" id="GO:0006654">
    <property type="term" value="P:phosphatidic acid biosynthetic process"/>
    <property type="evidence" value="ECO:0007669"/>
    <property type="project" value="TreeGrafter"/>
</dbReference>
<dbReference type="SUPFAM" id="SSF69593">
    <property type="entry name" value="Glycerol-3-phosphate (1)-acyltransferase"/>
    <property type="match status" value="1"/>
</dbReference>
<dbReference type="AlphaFoldDB" id="A0A0V8GKB5"/>
<organism evidence="4 5">
    <name type="scientific">Exiguobacterium indicum</name>
    <dbReference type="NCBI Taxonomy" id="296995"/>
    <lineage>
        <taxon>Bacteria</taxon>
        <taxon>Bacillati</taxon>
        <taxon>Bacillota</taxon>
        <taxon>Bacilli</taxon>
        <taxon>Bacillales</taxon>
        <taxon>Bacillales Family XII. Incertae Sedis</taxon>
        <taxon>Exiguobacterium</taxon>
    </lineage>
</organism>
<feature type="domain" description="Phospholipid/glycerol acyltransferase" evidence="3">
    <location>
        <begin position="39"/>
        <end position="153"/>
    </location>
</feature>
<dbReference type="CDD" id="cd07989">
    <property type="entry name" value="LPLAT_AGPAT-like"/>
    <property type="match status" value="1"/>
</dbReference>
<gene>
    <name evidence="4" type="ORF">AS033_04815</name>
</gene>
<comment type="caution">
    <text evidence="4">The sequence shown here is derived from an EMBL/GenBank/DDBJ whole genome shotgun (WGS) entry which is preliminary data.</text>
</comment>
<keyword evidence="2 4" id="KW-0012">Acyltransferase</keyword>
<dbReference type="Proteomes" id="UP000053797">
    <property type="component" value="Unassembled WGS sequence"/>
</dbReference>
<dbReference type="PANTHER" id="PTHR10434:SF11">
    <property type="entry name" value="1-ACYL-SN-GLYCEROL-3-PHOSPHATE ACYLTRANSFERASE"/>
    <property type="match status" value="1"/>
</dbReference>
<name>A0A0V8GKB5_9BACL</name>
<dbReference type="Pfam" id="PF01553">
    <property type="entry name" value="Acyltransferase"/>
    <property type="match status" value="1"/>
</dbReference>
<sequence length="199" mass="22142">MKRQDTIYRIARFVVWVIAKTVFRLKVTGQENIPKDGSLLVCANHSSNWDPVFLVSAIPPKRAVRYMAKEELFKVPALKQLMIAAGTYPVGRGQGDRQALKRTIELLNTDETVGIFPEGTRSAPGEFTAAQPGVGFFALRSNAQILPIAIIGSYRPFKRMHVAIGKPVDISDLRDQRGAAKSISDRIMDEIKSVYFNHA</sequence>
<dbReference type="RefSeq" id="WP_058264828.1">
    <property type="nucleotide sequence ID" value="NZ_FMYN01000001.1"/>
</dbReference>
<dbReference type="PANTHER" id="PTHR10434">
    <property type="entry name" value="1-ACYL-SN-GLYCEROL-3-PHOSPHATE ACYLTRANSFERASE"/>
    <property type="match status" value="1"/>
</dbReference>
<evidence type="ECO:0000259" key="3">
    <source>
        <dbReference type="SMART" id="SM00563"/>
    </source>
</evidence>
<accession>A0A0V8GKB5</accession>
<evidence type="ECO:0000313" key="4">
    <source>
        <dbReference type="EMBL" id="KSU50708.1"/>
    </source>
</evidence>
<dbReference type="InterPro" id="IPR002123">
    <property type="entry name" value="Plipid/glycerol_acylTrfase"/>
</dbReference>
<evidence type="ECO:0000313" key="5">
    <source>
        <dbReference type="Proteomes" id="UP000053797"/>
    </source>
</evidence>
<keyword evidence="1 4" id="KW-0808">Transferase</keyword>
<protein>
    <submittedName>
        <fullName evidence="4">Acyl-phosphate glycerol 3-phosphate acyltransferase</fullName>
    </submittedName>
</protein>
<dbReference type="OrthoDB" id="9803035at2"/>
<reference evidence="4 5" key="1">
    <citation type="journal article" date="2015" name="Int. J. Syst. Evol. Microbiol.">
        <title>Exiguobacterium enclense sp. nov., isolated from sediment.</title>
        <authorList>
            <person name="Dastager S.G."/>
            <person name="Mawlankar R."/>
            <person name="Sonalkar V.V."/>
            <person name="Thorat M.N."/>
            <person name="Mual P."/>
            <person name="Verma A."/>
            <person name="Krishnamurthi S."/>
            <person name="Tang S.K."/>
            <person name="Li W.J."/>
        </authorList>
    </citation>
    <scope>NUCLEOTIDE SEQUENCE [LARGE SCALE GENOMIC DNA]</scope>
    <source>
        <strain evidence="4 5">NIO-1109</strain>
    </source>
</reference>
<dbReference type="GO" id="GO:0003841">
    <property type="term" value="F:1-acylglycerol-3-phosphate O-acyltransferase activity"/>
    <property type="evidence" value="ECO:0007669"/>
    <property type="project" value="TreeGrafter"/>
</dbReference>
<dbReference type="SMART" id="SM00563">
    <property type="entry name" value="PlsC"/>
    <property type="match status" value="1"/>
</dbReference>
<evidence type="ECO:0000256" key="2">
    <source>
        <dbReference type="ARBA" id="ARBA00023315"/>
    </source>
</evidence>
<dbReference type="EMBL" id="LNQL01000001">
    <property type="protein sequence ID" value="KSU50708.1"/>
    <property type="molecule type" value="Genomic_DNA"/>
</dbReference>